<gene>
    <name evidence="1" type="ORF">BB559_001403</name>
</gene>
<dbReference type="Proteomes" id="UP000245699">
    <property type="component" value="Unassembled WGS sequence"/>
</dbReference>
<dbReference type="EMBL" id="MBFT01000072">
    <property type="protein sequence ID" value="PVU98636.1"/>
    <property type="molecule type" value="Genomic_DNA"/>
</dbReference>
<name>A0A2T9Z267_9FUNG</name>
<protein>
    <submittedName>
        <fullName evidence="1">Uncharacterized protein</fullName>
    </submittedName>
</protein>
<evidence type="ECO:0000313" key="2">
    <source>
        <dbReference type="Proteomes" id="UP000245699"/>
    </source>
</evidence>
<dbReference type="AlphaFoldDB" id="A0A2T9Z267"/>
<evidence type="ECO:0000313" key="1">
    <source>
        <dbReference type="EMBL" id="PVU98636.1"/>
    </source>
</evidence>
<organism evidence="1 2">
    <name type="scientific">Furculomyces boomerangus</name>
    <dbReference type="NCBI Taxonomy" id="61424"/>
    <lineage>
        <taxon>Eukaryota</taxon>
        <taxon>Fungi</taxon>
        <taxon>Fungi incertae sedis</taxon>
        <taxon>Zoopagomycota</taxon>
        <taxon>Kickxellomycotina</taxon>
        <taxon>Harpellomycetes</taxon>
        <taxon>Harpellales</taxon>
        <taxon>Harpellaceae</taxon>
        <taxon>Furculomyces</taxon>
    </lineage>
</organism>
<sequence length="78" mass="8827">MDYINKVFPSSLTPDVVITLDRLKKEIQLEIIGPVTLLDIKQVTTIFINHTKEILHNGSVTPVFCVVLSYAPQIDYIN</sequence>
<keyword evidence="2" id="KW-1185">Reference proteome</keyword>
<accession>A0A2T9Z267</accession>
<reference evidence="1 2" key="1">
    <citation type="journal article" date="2018" name="MBio">
        <title>Comparative Genomics Reveals the Core Gene Toolbox for the Fungus-Insect Symbiosis.</title>
        <authorList>
            <person name="Wang Y."/>
            <person name="Stata M."/>
            <person name="Wang W."/>
            <person name="Stajich J.E."/>
            <person name="White M.M."/>
            <person name="Moncalvo J.M."/>
        </authorList>
    </citation>
    <scope>NUCLEOTIDE SEQUENCE [LARGE SCALE GENOMIC DNA]</scope>
    <source>
        <strain evidence="1 2">AUS-77-4</strain>
    </source>
</reference>
<comment type="caution">
    <text evidence="1">The sequence shown here is derived from an EMBL/GenBank/DDBJ whole genome shotgun (WGS) entry which is preliminary data.</text>
</comment>
<proteinExistence type="predicted"/>